<gene>
    <name evidence="1" type="ORF">Lreu23DRAFT_5065</name>
</gene>
<dbReference type="PATRIC" id="fig|349123.13.peg.2093"/>
<dbReference type="EMBL" id="AAPZ02000001">
    <property type="protein sequence ID" value="EDX43543.1"/>
    <property type="molecule type" value="Genomic_DNA"/>
</dbReference>
<evidence type="ECO:0000313" key="2">
    <source>
        <dbReference type="Proteomes" id="UP000003853"/>
    </source>
</evidence>
<dbReference type="Proteomes" id="UP000003853">
    <property type="component" value="Unassembled WGS sequence"/>
</dbReference>
<comment type="caution">
    <text evidence="1">The sequence shown here is derived from an EMBL/GenBank/DDBJ whole genome shotgun (WGS) entry which is preliminary data.</text>
</comment>
<reference evidence="2" key="1">
    <citation type="submission" date="2008-06" db="EMBL/GenBank/DDBJ databases">
        <title>Permanent draft sequence of Lactobacillus reuteri 100-23.</title>
        <authorList>
            <consortium name="US DOE Joint Genome Institute"/>
            <person name="Copeland A."/>
            <person name="Lucas S."/>
            <person name="Lapidus A."/>
            <person name="Barry K."/>
            <person name="Detter J.C."/>
            <person name="Glavina del Rio T."/>
            <person name="Hammon N."/>
            <person name="Israni S."/>
            <person name="Dalin E."/>
            <person name="Tice H."/>
            <person name="Pitluck S."/>
            <person name="Sun H."/>
            <person name="Schmutz J."/>
            <person name="Larimer F."/>
            <person name="Land M."/>
            <person name="Hauser L."/>
            <person name="Walter J."/>
            <person name="Heng N.C.K."/>
            <person name="Tannock G.W."/>
            <person name="Richardson P."/>
        </authorList>
    </citation>
    <scope>NUCLEOTIDE SEQUENCE [LARGE SCALE GENOMIC DNA]</scope>
    <source>
        <strain evidence="2">DSM 17509 / CIP 109821 / 100-23</strain>
    </source>
</reference>
<sequence length="188" mass="22235">MEEEQMLLGMLVFKLVESLKYLQPLFFQKAEFIKNLWLEKDEDLPNFVEKFMMYWMADDYDAFCQQVKAWADNHSQLYEEAFEDCVKTLILRDKQAYLLGIVKKFLDESDETLLIKQSNIQQLCNEIGDYDDVIYVNDNSFEQTHEGFEQLKKLSMAMCQHAQYLLTYLPTKVFKISVSEQITNAKGE</sequence>
<name>B3XP07_LIMR1</name>
<evidence type="ECO:0000313" key="1">
    <source>
        <dbReference type="EMBL" id="EDX43543.1"/>
    </source>
</evidence>
<dbReference type="AlphaFoldDB" id="B3XP07"/>
<protein>
    <submittedName>
        <fullName evidence="1">Uncharacterized protein</fullName>
    </submittedName>
</protein>
<organism evidence="1 2">
    <name type="scientific">Limosilactobacillus reuteri subsp. rodentium (strain DSM 17509 / CIP 109821 / 100-23)</name>
    <name type="common">Lactobacillus reuteri</name>
    <dbReference type="NCBI Taxonomy" id="349123"/>
    <lineage>
        <taxon>Bacteria</taxon>
        <taxon>Bacillati</taxon>
        <taxon>Bacillota</taxon>
        <taxon>Bacilli</taxon>
        <taxon>Lactobacillales</taxon>
        <taxon>Lactobacillaceae</taxon>
        <taxon>Limosilactobacillus</taxon>
    </lineage>
</organism>
<proteinExistence type="predicted"/>
<accession>B3XP07</accession>
<dbReference type="RefSeq" id="WP_003665552.1">
    <property type="nucleotide sequence ID" value="NZ_AAPZ02000001.1"/>
</dbReference>